<comment type="cofactor">
    <cofactor evidence="6">
        <name>Mg(2+)</name>
        <dbReference type="ChEBI" id="CHEBI:18420"/>
    </cofactor>
</comment>
<dbReference type="EMBL" id="AYYQ01000034">
    <property type="protein sequence ID" value="KRM67934.1"/>
    <property type="molecule type" value="Genomic_DNA"/>
</dbReference>
<dbReference type="PANTHER" id="PTHR12592:SF0">
    <property type="entry name" value="ATP-DEPENDENT (S)-NAD(P)H-HYDRATE DEHYDRATASE"/>
    <property type="match status" value="1"/>
</dbReference>
<dbReference type="PROSITE" id="PS01050">
    <property type="entry name" value="YJEF_C_2"/>
    <property type="match status" value="1"/>
</dbReference>
<dbReference type="NCBIfam" id="TIGR00196">
    <property type="entry name" value="yjeF_cterm"/>
    <property type="match status" value="1"/>
</dbReference>
<dbReference type="InterPro" id="IPR000631">
    <property type="entry name" value="CARKD"/>
</dbReference>
<dbReference type="RefSeq" id="WP_056966606.1">
    <property type="nucleotide sequence ID" value="NZ_AYYQ01000034.1"/>
</dbReference>
<dbReference type="SUPFAM" id="SSF53613">
    <property type="entry name" value="Ribokinase-like"/>
    <property type="match status" value="1"/>
</dbReference>
<comment type="subunit">
    <text evidence="6">Homotetramer.</text>
</comment>
<comment type="similarity">
    <text evidence="6">Belongs to the NnrD/CARKD family.</text>
</comment>
<protein>
    <recommendedName>
        <fullName evidence="6">ADP-dependent (S)-NAD(P)H-hydrate dehydratase</fullName>
        <ecNumber evidence="6">4.2.1.136</ecNumber>
    </recommendedName>
    <alternativeName>
        <fullName evidence="6">ADP-dependent NAD(P)HX dehydratase</fullName>
    </alternativeName>
</protein>
<dbReference type="PROSITE" id="PS51383">
    <property type="entry name" value="YJEF_C_3"/>
    <property type="match status" value="1"/>
</dbReference>
<evidence type="ECO:0000256" key="3">
    <source>
        <dbReference type="ARBA" id="ARBA00022857"/>
    </source>
</evidence>
<sequence>MINLSDKILEETIIKRPNKSYKGTFGRITLIGGNKNFAGAIIMASSAAVYAGAGLVTTMTDKNNKTALNEALPEAMYADYKKITDNKALIQNADVIVIGPGLGTNESSEKILRNVLKLIGKNQKLIIDGSAITLIAKRKIKLPQAKIILTPHQMEWQRLSGIKIDEQNYTVNKKCQEKLNAIVVLKSHRTEIYTNDKCFKNTVGTPAQATGGMGDTLAGMIAGFIGQFKQTEQAVSAAIYMHSKIAEELSKNQYVVLPHQIINNIPYYMKKYQKK</sequence>
<dbReference type="CDD" id="cd01171">
    <property type="entry name" value="YXKO-related"/>
    <property type="match status" value="1"/>
</dbReference>
<organism evidence="8 9">
    <name type="scientific">Apilactobacillus ozensis DSM 23829 = JCM 17196</name>
    <dbReference type="NCBI Taxonomy" id="1423781"/>
    <lineage>
        <taxon>Bacteria</taxon>
        <taxon>Bacillati</taxon>
        <taxon>Bacillota</taxon>
        <taxon>Bacilli</taxon>
        <taxon>Lactobacillales</taxon>
        <taxon>Lactobacillaceae</taxon>
        <taxon>Apilactobacillus</taxon>
    </lineage>
</organism>
<keyword evidence="2 6" id="KW-0067">ATP-binding</keyword>
<dbReference type="PROSITE" id="PS01049">
    <property type="entry name" value="YJEF_C_1"/>
    <property type="match status" value="1"/>
</dbReference>
<keyword evidence="5 6" id="KW-0456">Lyase</keyword>
<evidence type="ECO:0000259" key="7">
    <source>
        <dbReference type="PROSITE" id="PS51383"/>
    </source>
</evidence>
<dbReference type="PANTHER" id="PTHR12592">
    <property type="entry name" value="ATP-DEPENDENT (S)-NAD(P)H-HYDRATE DEHYDRATASE FAMILY MEMBER"/>
    <property type="match status" value="1"/>
</dbReference>
<evidence type="ECO:0000313" key="9">
    <source>
        <dbReference type="Proteomes" id="UP000052012"/>
    </source>
</evidence>
<comment type="caution">
    <text evidence="8">The sequence shown here is derived from an EMBL/GenBank/DDBJ whole genome shotgun (WGS) entry which is preliminary data.</text>
</comment>
<reference evidence="8 9" key="1">
    <citation type="journal article" date="2015" name="Genome Announc.">
        <title>Expanding the biotechnology potential of lactobacilli through comparative genomics of 213 strains and associated genera.</title>
        <authorList>
            <person name="Sun Z."/>
            <person name="Harris H.M."/>
            <person name="McCann A."/>
            <person name="Guo C."/>
            <person name="Argimon S."/>
            <person name="Zhang W."/>
            <person name="Yang X."/>
            <person name="Jeffery I.B."/>
            <person name="Cooney J.C."/>
            <person name="Kagawa T.F."/>
            <person name="Liu W."/>
            <person name="Song Y."/>
            <person name="Salvetti E."/>
            <person name="Wrobel A."/>
            <person name="Rasinkangas P."/>
            <person name="Parkhill J."/>
            <person name="Rea M.C."/>
            <person name="O'Sullivan O."/>
            <person name="Ritari J."/>
            <person name="Douillard F.P."/>
            <person name="Paul Ross R."/>
            <person name="Yang R."/>
            <person name="Briner A.E."/>
            <person name="Felis G.E."/>
            <person name="de Vos W.M."/>
            <person name="Barrangou R."/>
            <person name="Klaenhammer T.R."/>
            <person name="Caufield P.W."/>
            <person name="Cui Y."/>
            <person name="Zhang H."/>
            <person name="O'Toole P.W."/>
        </authorList>
    </citation>
    <scope>NUCLEOTIDE SEQUENCE [LARGE SCALE GENOMIC DNA]</scope>
    <source>
        <strain evidence="8 9">DSM 23829</strain>
    </source>
</reference>
<dbReference type="GO" id="GO:0052856">
    <property type="term" value="F:NAD(P)HX epimerase activity"/>
    <property type="evidence" value="ECO:0007669"/>
    <property type="project" value="TreeGrafter"/>
</dbReference>
<evidence type="ECO:0000313" key="8">
    <source>
        <dbReference type="EMBL" id="KRM67934.1"/>
    </source>
</evidence>
<comment type="function">
    <text evidence="6">Catalyzes the dehydration of the S-form of NAD(P)HX at the expense of ADP, which is converted to AMP. Together with NAD(P)HX epimerase, which catalyzes the epimerization of the S- and R-forms, the enzyme allows the repair of both epimers of NAD(P)HX, a damaged form of NAD(P)H that is a result of enzymatic or heat-dependent hydration.</text>
</comment>
<dbReference type="InterPro" id="IPR017953">
    <property type="entry name" value="Carbohydrate_kinase_pred_CS"/>
</dbReference>
<dbReference type="STRING" id="1423781.FD06_GL000386"/>
<feature type="binding site" evidence="6">
    <location>
        <begin position="186"/>
        <end position="190"/>
    </location>
    <ligand>
        <name>AMP</name>
        <dbReference type="ChEBI" id="CHEBI:456215"/>
    </ligand>
</feature>
<keyword evidence="4 6" id="KW-0520">NAD</keyword>
<proteinExistence type="inferred from homology"/>
<feature type="binding site" evidence="6">
    <location>
        <position position="101"/>
    </location>
    <ligand>
        <name>(6S)-NADPHX</name>
        <dbReference type="ChEBI" id="CHEBI:64076"/>
    </ligand>
</feature>
<dbReference type="HAMAP" id="MF_01965">
    <property type="entry name" value="NADHX_dehydratase"/>
    <property type="match status" value="1"/>
</dbReference>
<evidence type="ECO:0000256" key="4">
    <source>
        <dbReference type="ARBA" id="ARBA00023027"/>
    </source>
</evidence>
<accession>A0A0R2AL68</accession>
<feature type="binding site" evidence="6">
    <location>
        <position position="214"/>
    </location>
    <ligand>
        <name>AMP</name>
        <dbReference type="ChEBI" id="CHEBI:456215"/>
    </ligand>
</feature>
<keyword evidence="8" id="KW-0418">Kinase</keyword>
<comment type="catalytic activity">
    <reaction evidence="6">
        <text>(6S)-NADPHX + ADP = AMP + phosphate + NADPH + H(+)</text>
        <dbReference type="Rhea" id="RHEA:32235"/>
        <dbReference type="ChEBI" id="CHEBI:15378"/>
        <dbReference type="ChEBI" id="CHEBI:43474"/>
        <dbReference type="ChEBI" id="CHEBI:57783"/>
        <dbReference type="ChEBI" id="CHEBI:64076"/>
        <dbReference type="ChEBI" id="CHEBI:456215"/>
        <dbReference type="ChEBI" id="CHEBI:456216"/>
        <dbReference type="EC" id="4.2.1.136"/>
    </reaction>
</comment>
<feature type="domain" description="YjeF C-terminal" evidence="7">
    <location>
        <begin position="5"/>
        <end position="272"/>
    </location>
</feature>
<dbReference type="EC" id="4.2.1.136" evidence="6"/>
<dbReference type="OrthoDB" id="9806925at2"/>
<dbReference type="GO" id="GO:0052855">
    <property type="term" value="F:ADP-dependent NAD(P)H-hydrate dehydratase activity"/>
    <property type="evidence" value="ECO:0007669"/>
    <property type="project" value="UniProtKB-UniRule"/>
</dbReference>
<dbReference type="GO" id="GO:0110051">
    <property type="term" value="P:metabolite repair"/>
    <property type="evidence" value="ECO:0007669"/>
    <property type="project" value="TreeGrafter"/>
</dbReference>
<evidence type="ECO:0000256" key="2">
    <source>
        <dbReference type="ARBA" id="ARBA00022840"/>
    </source>
</evidence>
<dbReference type="Gene3D" id="3.40.1190.20">
    <property type="match status" value="1"/>
</dbReference>
<dbReference type="GO" id="GO:0005524">
    <property type="term" value="F:ATP binding"/>
    <property type="evidence" value="ECO:0007669"/>
    <property type="project" value="UniProtKB-KW"/>
</dbReference>
<dbReference type="AlphaFoldDB" id="A0A0R2AL68"/>
<dbReference type="PATRIC" id="fig|1423781.4.peg.397"/>
<evidence type="ECO:0000256" key="6">
    <source>
        <dbReference type="HAMAP-Rule" id="MF_01965"/>
    </source>
</evidence>
<dbReference type="Proteomes" id="UP000052012">
    <property type="component" value="Unassembled WGS sequence"/>
</dbReference>
<dbReference type="GO" id="GO:0016301">
    <property type="term" value="F:kinase activity"/>
    <property type="evidence" value="ECO:0007669"/>
    <property type="project" value="UniProtKB-KW"/>
</dbReference>
<keyword evidence="9" id="KW-1185">Reference proteome</keyword>
<dbReference type="Pfam" id="PF01256">
    <property type="entry name" value="Carb_kinase"/>
    <property type="match status" value="1"/>
</dbReference>
<keyword evidence="3 6" id="KW-0521">NADP</keyword>
<dbReference type="InterPro" id="IPR029056">
    <property type="entry name" value="Ribokinase-like"/>
</dbReference>
<feature type="binding site" evidence="6">
    <location>
        <position position="152"/>
    </location>
    <ligand>
        <name>(6S)-NADPHX</name>
        <dbReference type="ChEBI" id="CHEBI:64076"/>
    </ligand>
</feature>
<feature type="binding site" evidence="6">
    <location>
        <position position="40"/>
    </location>
    <ligand>
        <name>(6S)-NADPHX</name>
        <dbReference type="ChEBI" id="CHEBI:64076"/>
    </ligand>
</feature>
<gene>
    <name evidence="6" type="primary">nnrD</name>
    <name evidence="8" type="ORF">FD06_GL000386</name>
</gene>
<comment type="catalytic activity">
    <reaction evidence="6">
        <text>(6S)-NADHX + ADP = AMP + phosphate + NADH + H(+)</text>
        <dbReference type="Rhea" id="RHEA:32223"/>
        <dbReference type="ChEBI" id="CHEBI:15378"/>
        <dbReference type="ChEBI" id="CHEBI:43474"/>
        <dbReference type="ChEBI" id="CHEBI:57945"/>
        <dbReference type="ChEBI" id="CHEBI:64074"/>
        <dbReference type="ChEBI" id="CHEBI:456215"/>
        <dbReference type="ChEBI" id="CHEBI:456216"/>
        <dbReference type="EC" id="4.2.1.136"/>
    </reaction>
</comment>
<evidence type="ECO:0000256" key="1">
    <source>
        <dbReference type="ARBA" id="ARBA00022741"/>
    </source>
</evidence>
<feature type="binding site" evidence="6">
    <location>
        <position position="215"/>
    </location>
    <ligand>
        <name>(6S)-NADPHX</name>
        <dbReference type="ChEBI" id="CHEBI:64076"/>
    </ligand>
</feature>
<evidence type="ECO:0000256" key="5">
    <source>
        <dbReference type="ARBA" id="ARBA00023239"/>
    </source>
</evidence>
<keyword evidence="1 6" id="KW-0547">Nucleotide-binding</keyword>
<name>A0A0R2AL68_9LACO</name>
<keyword evidence="8" id="KW-0808">Transferase</keyword>
<dbReference type="GO" id="GO:0046496">
    <property type="term" value="P:nicotinamide nucleotide metabolic process"/>
    <property type="evidence" value="ECO:0007669"/>
    <property type="project" value="UniProtKB-UniRule"/>
</dbReference>